<dbReference type="AlphaFoldDB" id="A0AAF0IVU8"/>
<proteinExistence type="predicted"/>
<comment type="catalytic activity">
    <reaction evidence="1">
        <text>a diacylglycerol + H2O = a monoacylglycerol + a fatty acid + H(+)</text>
        <dbReference type="Rhea" id="RHEA:32731"/>
        <dbReference type="ChEBI" id="CHEBI:15377"/>
        <dbReference type="ChEBI" id="CHEBI:15378"/>
        <dbReference type="ChEBI" id="CHEBI:17408"/>
        <dbReference type="ChEBI" id="CHEBI:18035"/>
        <dbReference type="ChEBI" id="CHEBI:28868"/>
    </reaction>
</comment>
<feature type="region of interest" description="Disordered" evidence="3">
    <location>
        <begin position="434"/>
        <end position="456"/>
    </location>
</feature>
<keyword evidence="4" id="KW-0732">Signal</keyword>
<protein>
    <submittedName>
        <fullName evidence="5">Uncharacterized protein</fullName>
    </submittedName>
</protein>
<feature type="chain" id="PRO_5041967424" evidence="4">
    <location>
        <begin position="23"/>
        <end position="490"/>
    </location>
</feature>
<gene>
    <name evidence="5" type="ORF">MCAP1_001076</name>
</gene>
<dbReference type="SUPFAM" id="SSF53474">
    <property type="entry name" value="alpha/beta-Hydrolases"/>
    <property type="match status" value="1"/>
</dbReference>
<name>A0AAF0IVU8_9BASI</name>
<dbReference type="Proteomes" id="UP001220961">
    <property type="component" value="Chromosome 2"/>
</dbReference>
<evidence type="ECO:0000256" key="4">
    <source>
        <dbReference type="SAM" id="SignalP"/>
    </source>
</evidence>
<evidence type="ECO:0000313" key="5">
    <source>
        <dbReference type="EMBL" id="WFD18863.1"/>
    </source>
</evidence>
<dbReference type="PANTHER" id="PTHR35560">
    <property type="entry name" value="BLL0132 PROTEIN"/>
    <property type="match status" value="1"/>
</dbReference>
<evidence type="ECO:0000256" key="3">
    <source>
        <dbReference type="SAM" id="MobiDB-lite"/>
    </source>
</evidence>
<reference evidence="5" key="1">
    <citation type="submission" date="2023-03" db="EMBL/GenBank/DDBJ databases">
        <title>Mating type loci evolution in Malassezia.</title>
        <authorList>
            <person name="Coelho M.A."/>
        </authorList>
    </citation>
    <scope>NUCLEOTIDE SEQUENCE</scope>
    <source>
        <strain evidence="5">CBS 10434</strain>
    </source>
</reference>
<evidence type="ECO:0000313" key="6">
    <source>
        <dbReference type="Proteomes" id="UP001220961"/>
    </source>
</evidence>
<dbReference type="PANTHER" id="PTHR35560:SF3">
    <property type="entry name" value="PEPTIDASE S9 PROLYL OLIGOPEPTIDASE CATALYTIC DOMAIN-CONTAINING PROTEIN"/>
    <property type="match status" value="1"/>
</dbReference>
<dbReference type="InterPro" id="IPR029058">
    <property type="entry name" value="AB_hydrolase_fold"/>
</dbReference>
<comment type="catalytic activity">
    <reaction evidence="2">
        <text>a monoacylglycerol + H2O = glycerol + a fatty acid + H(+)</text>
        <dbReference type="Rhea" id="RHEA:15245"/>
        <dbReference type="ChEBI" id="CHEBI:15377"/>
        <dbReference type="ChEBI" id="CHEBI:15378"/>
        <dbReference type="ChEBI" id="CHEBI:17408"/>
        <dbReference type="ChEBI" id="CHEBI:17754"/>
        <dbReference type="ChEBI" id="CHEBI:28868"/>
    </reaction>
</comment>
<evidence type="ECO:0000256" key="2">
    <source>
        <dbReference type="ARBA" id="ARBA00048461"/>
    </source>
</evidence>
<dbReference type="EMBL" id="CP119909">
    <property type="protein sequence ID" value="WFD18863.1"/>
    <property type="molecule type" value="Genomic_DNA"/>
</dbReference>
<evidence type="ECO:0000256" key="1">
    <source>
        <dbReference type="ARBA" id="ARBA00047591"/>
    </source>
</evidence>
<organism evidence="5 6">
    <name type="scientific">Malassezia caprae</name>
    <dbReference type="NCBI Taxonomy" id="1381934"/>
    <lineage>
        <taxon>Eukaryota</taxon>
        <taxon>Fungi</taxon>
        <taxon>Dikarya</taxon>
        <taxon>Basidiomycota</taxon>
        <taxon>Ustilaginomycotina</taxon>
        <taxon>Malasseziomycetes</taxon>
        <taxon>Malasseziales</taxon>
        <taxon>Malasseziaceae</taxon>
        <taxon>Malassezia</taxon>
    </lineage>
</organism>
<feature type="signal peptide" evidence="4">
    <location>
        <begin position="1"/>
        <end position="22"/>
    </location>
</feature>
<dbReference type="Gene3D" id="3.40.50.1820">
    <property type="entry name" value="alpha/beta hydrolase"/>
    <property type="match status" value="1"/>
</dbReference>
<accession>A0AAF0IVU8</accession>
<sequence>MVNTVQLSAGLILAAQVALAFSSKSGLRPRQYDNQTQVDIERQAKDDPLGATEKVKKMPNLGTPGYESFAKHKYGAHWIGDSSSHHQVSWFDNGKFPFTQPADASRDSDGGLTSVPSDIEDFELKDDIKLKGDAVQPYYISKDYNPKDVKRAVIVFPGLPRDAWKWATLMHNAFKYVYTKHKYCYQKKDAIILSPLTLNQQDKAAVKNDNWAVYKNANWQVGGVTHSPSMDHGVSYFTAIDKMIDMLFDKSKYPNLDKVVLVGHSMGAQAVQHYGMLRKSNDEQDSKLLWWIGNPGAWTWLNDGRPTYWPDCQDQMNIWPYGLNQTSEHIAYNKAAKKQDLVDAFLGRDTQIALGLDDNGAGNTHCQAYYQGANHLDRGSNFVQSVAGMPGGFPSNFEVNYVAHVAHQDYPMFAANRSLDFIWGKDFDGDCSAASSKSSATPTTITTTKNGSSTTVTATATGGQECGNDDISGGGICISGSGNGNNIHIG</sequence>
<keyword evidence="6" id="KW-1185">Reference proteome</keyword>